<evidence type="ECO:0000256" key="1">
    <source>
        <dbReference type="SAM" id="Phobius"/>
    </source>
</evidence>
<name>A0ABR3WAC2_9PEZI</name>
<feature type="transmembrane region" description="Helical" evidence="1">
    <location>
        <begin position="230"/>
        <end position="251"/>
    </location>
</feature>
<reference evidence="2 3" key="1">
    <citation type="journal article" date="2024" name="IMA Fungus">
        <title>IMA Genome - F19 : A genome assembly and annotation guide to empower mycologists, including annotated draft genome sequences of Ceratocystis pirilliformis, Diaporthe australafricana, Fusarium ophioides, Paecilomyces lecythidis, and Sporothrix stenoceras.</title>
        <authorList>
            <person name="Aylward J."/>
            <person name="Wilson A.M."/>
            <person name="Visagie C.M."/>
            <person name="Spraker J."/>
            <person name="Barnes I."/>
            <person name="Buitendag C."/>
            <person name="Ceriani C."/>
            <person name="Del Mar Angel L."/>
            <person name="du Plessis D."/>
            <person name="Fuchs T."/>
            <person name="Gasser K."/>
            <person name="Kramer D."/>
            <person name="Li W."/>
            <person name="Munsamy K."/>
            <person name="Piso A."/>
            <person name="Price J.L."/>
            <person name="Sonnekus B."/>
            <person name="Thomas C."/>
            <person name="van der Nest A."/>
            <person name="van Dijk A."/>
            <person name="van Heerden A."/>
            <person name="van Vuuren N."/>
            <person name="Yilmaz N."/>
            <person name="Duong T.A."/>
            <person name="van der Merwe N.A."/>
            <person name="Wingfield M.J."/>
            <person name="Wingfield B.D."/>
        </authorList>
    </citation>
    <scope>NUCLEOTIDE SEQUENCE [LARGE SCALE GENOMIC DNA]</scope>
    <source>
        <strain evidence="2 3">CMW 18300</strain>
    </source>
</reference>
<accession>A0ABR3WAC2</accession>
<feature type="transmembrane region" description="Helical" evidence="1">
    <location>
        <begin position="104"/>
        <end position="128"/>
    </location>
</feature>
<sequence>MNAAVAYRASLYGLDQPLGLPPGARRRNNINFERRPAYELQEEQSTRRKTFIPVNWVQYKDYCAEQAATKPESTFDVVWEQEPEVHSVREQAWRMFTIFPYRDAVWVVKIFLTLGGLLMAIAATFGVVTAQMQARGQKASPMTVGFDINAATILTTDFGLILLLMGGSLGLVAILNAHRGAMEPLDLKIGALEPPKSYKPALLGAKSWVWVPTRDDITALWAKIPFRAGFVNWVGLVALNIVVVTTIPGVVDPADTAKILLAVQLPLFIGFVLLVVANFTLVMWLQERWYRPRLQKASWLSAFLSTFASVSLTLSTLYQFAGAGLSGALATLVGRWVFFVAITIGFYDLMAFHPNSWAGVAIGGRQ</sequence>
<feature type="transmembrane region" description="Helical" evidence="1">
    <location>
        <begin position="263"/>
        <end position="285"/>
    </location>
</feature>
<keyword evidence="1" id="KW-0812">Transmembrane</keyword>
<evidence type="ECO:0000313" key="3">
    <source>
        <dbReference type="Proteomes" id="UP001583177"/>
    </source>
</evidence>
<dbReference type="EMBL" id="JAWRVE010000119">
    <property type="protein sequence ID" value="KAL1856880.1"/>
    <property type="molecule type" value="Genomic_DNA"/>
</dbReference>
<feature type="transmembrane region" description="Helical" evidence="1">
    <location>
        <begin position="327"/>
        <end position="347"/>
    </location>
</feature>
<keyword evidence="1" id="KW-0472">Membrane</keyword>
<dbReference type="Proteomes" id="UP001583177">
    <property type="component" value="Unassembled WGS sequence"/>
</dbReference>
<keyword evidence="3" id="KW-1185">Reference proteome</keyword>
<evidence type="ECO:0000313" key="2">
    <source>
        <dbReference type="EMBL" id="KAL1856880.1"/>
    </source>
</evidence>
<feature type="transmembrane region" description="Helical" evidence="1">
    <location>
        <begin position="148"/>
        <end position="175"/>
    </location>
</feature>
<proteinExistence type="predicted"/>
<comment type="caution">
    <text evidence="2">The sequence shown here is derived from an EMBL/GenBank/DDBJ whole genome shotgun (WGS) entry which is preliminary data.</text>
</comment>
<feature type="transmembrane region" description="Helical" evidence="1">
    <location>
        <begin position="297"/>
        <end position="321"/>
    </location>
</feature>
<organism evidence="2 3">
    <name type="scientific">Diaporthe australafricana</name>
    <dbReference type="NCBI Taxonomy" id="127596"/>
    <lineage>
        <taxon>Eukaryota</taxon>
        <taxon>Fungi</taxon>
        <taxon>Dikarya</taxon>
        <taxon>Ascomycota</taxon>
        <taxon>Pezizomycotina</taxon>
        <taxon>Sordariomycetes</taxon>
        <taxon>Sordariomycetidae</taxon>
        <taxon>Diaporthales</taxon>
        <taxon>Diaporthaceae</taxon>
        <taxon>Diaporthe</taxon>
    </lineage>
</organism>
<protein>
    <recommendedName>
        <fullName evidence="4">Integral membrane protein</fullName>
    </recommendedName>
</protein>
<keyword evidence="1" id="KW-1133">Transmembrane helix</keyword>
<gene>
    <name evidence="2" type="ORF">Daus18300_010643</name>
</gene>
<evidence type="ECO:0008006" key="4">
    <source>
        <dbReference type="Google" id="ProtNLM"/>
    </source>
</evidence>